<dbReference type="Proteomes" id="UP000661607">
    <property type="component" value="Unassembled WGS sequence"/>
</dbReference>
<evidence type="ECO:0000313" key="2">
    <source>
        <dbReference type="Proteomes" id="UP000661607"/>
    </source>
</evidence>
<accession>A0ABR9KHG6</accession>
<organism evidence="1 2">
    <name type="scientific">Nonomuraea africana</name>
    <dbReference type="NCBI Taxonomy" id="46171"/>
    <lineage>
        <taxon>Bacteria</taxon>
        <taxon>Bacillati</taxon>
        <taxon>Actinomycetota</taxon>
        <taxon>Actinomycetes</taxon>
        <taxon>Streptosporangiales</taxon>
        <taxon>Streptosporangiaceae</taxon>
        <taxon>Nonomuraea</taxon>
    </lineage>
</organism>
<dbReference type="RefSeq" id="WP_264083177.1">
    <property type="nucleotide sequence ID" value="NZ_BAAASY010000020.1"/>
</dbReference>
<name>A0ABR9KHG6_9ACTN</name>
<gene>
    <name evidence="1" type="ORF">H4W81_004034</name>
</gene>
<reference evidence="1 2" key="1">
    <citation type="submission" date="2020-10" db="EMBL/GenBank/DDBJ databases">
        <title>Sequencing the genomes of 1000 actinobacteria strains.</title>
        <authorList>
            <person name="Klenk H.-P."/>
        </authorList>
    </citation>
    <scope>NUCLEOTIDE SEQUENCE [LARGE SCALE GENOMIC DNA]</scope>
    <source>
        <strain evidence="1 2">DSM 43748</strain>
    </source>
</reference>
<protein>
    <submittedName>
        <fullName evidence="1">Nucleoside-diphosphate-sugar epimerase</fullName>
    </submittedName>
</protein>
<evidence type="ECO:0000313" key="1">
    <source>
        <dbReference type="EMBL" id="MBE1561255.1"/>
    </source>
</evidence>
<sequence>MTGATGGIGGPLVEALASMITWVLAAPPDSYACELAVLPTPR</sequence>
<dbReference type="EMBL" id="JADBEF010000001">
    <property type="protein sequence ID" value="MBE1561255.1"/>
    <property type="molecule type" value="Genomic_DNA"/>
</dbReference>
<keyword evidence="2" id="KW-1185">Reference proteome</keyword>
<proteinExistence type="predicted"/>
<comment type="caution">
    <text evidence="1">The sequence shown here is derived from an EMBL/GenBank/DDBJ whole genome shotgun (WGS) entry which is preliminary data.</text>
</comment>